<dbReference type="EMBL" id="QKWP01000136">
    <property type="protein sequence ID" value="RIB26448.1"/>
    <property type="molecule type" value="Genomic_DNA"/>
</dbReference>
<proteinExistence type="predicted"/>
<dbReference type="Proteomes" id="UP000266673">
    <property type="component" value="Unassembled WGS sequence"/>
</dbReference>
<organism evidence="1 2">
    <name type="scientific">Gigaspora rosea</name>
    <dbReference type="NCBI Taxonomy" id="44941"/>
    <lineage>
        <taxon>Eukaryota</taxon>
        <taxon>Fungi</taxon>
        <taxon>Fungi incertae sedis</taxon>
        <taxon>Mucoromycota</taxon>
        <taxon>Glomeromycotina</taxon>
        <taxon>Glomeromycetes</taxon>
        <taxon>Diversisporales</taxon>
        <taxon>Gigasporaceae</taxon>
        <taxon>Gigaspora</taxon>
    </lineage>
</organism>
<evidence type="ECO:0000313" key="2">
    <source>
        <dbReference type="Proteomes" id="UP000266673"/>
    </source>
</evidence>
<name>A0A397VWX8_9GLOM</name>
<sequence length="61" mass="7067">MTNGVDRELKRKIESDFNELGENFKDVFMSEKAIIIKFSVNSHEDVFTIQMSISENLIKSL</sequence>
<dbReference type="AlphaFoldDB" id="A0A397VWX8"/>
<accession>A0A397VWX8</accession>
<protein>
    <submittedName>
        <fullName evidence="1">Uncharacterized protein</fullName>
    </submittedName>
</protein>
<keyword evidence="2" id="KW-1185">Reference proteome</keyword>
<reference evidence="1 2" key="1">
    <citation type="submission" date="2018-06" db="EMBL/GenBank/DDBJ databases">
        <title>Comparative genomics reveals the genomic features of Rhizophagus irregularis, R. cerebriforme, R. diaphanum and Gigaspora rosea, and their symbiotic lifestyle signature.</title>
        <authorList>
            <person name="Morin E."/>
            <person name="San Clemente H."/>
            <person name="Chen E.C.H."/>
            <person name="De La Providencia I."/>
            <person name="Hainaut M."/>
            <person name="Kuo A."/>
            <person name="Kohler A."/>
            <person name="Murat C."/>
            <person name="Tang N."/>
            <person name="Roy S."/>
            <person name="Loubradou J."/>
            <person name="Henrissat B."/>
            <person name="Grigoriev I.V."/>
            <person name="Corradi N."/>
            <person name="Roux C."/>
            <person name="Martin F.M."/>
        </authorList>
    </citation>
    <scope>NUCLEOTIDE SEQUENCE [LARGE SCALE GENOMIC DNA]</scope>
    <source>
        <strain evidence="1 2">DAOM 194757</strain>
    </source>
</reference>
<evidence type="ECO:0000313" key="1">
    <source>
        <dbReference type="EMBL" id="RIB26448.1"/>
    </source>
</evidence>
<gene>
    <name evidence="1" type="ORF">C2G38_2163411</name>
</gene>
<comment type="caution">
    <text evidence="1">The sequence shown here is derived from an EMBL/GenBank/DDBJ whole genome shotgun (WGS) entry which is preliminary data.</text>
</comment>